<comment type="similarity">
    <text evidence="2">Belongs to the PC-esterase family. CASD1 subfamily.</text>
</comment>
<dbReference type="OrthoDB" id="1932925at2759"/>
<dbReference type="RefSeq" id="XP_008084989.1">
    <property type="nucleotide sequence ID" value="XM_008086798.1"/>
</dbReference>
<feature type="transmembrane region" description="Helical" evidence="8">
    <location>
        <begin position="587"/>
        <end position="608"/>
    </location>
</feature>
<keyword evidence="7" id="KW-0325">Glycoprotein</keyword>
<feature type="transmembrane region" description="Helical" evidence="8">
    <location>
        <begin position="696"/>
        <end position="717"/>
    </location>
</feature>
<dbReference type="OMA" id="WSAREWA"/>
<dbReference type="GO" id="GO:0005794">
    <property type="term" value="C:Golgi apparatus"/>
    <property type="evidence" value="ECO:0007669"/>
    <property type="project" value="UniProtKB-ARBA"/>
</dbReference>
<keyword evidence="4 8" id="KW-0812">Transmembrane</keyword>
<dbReference type="InterPro" id="IPR012419">
    <property type="entry name" value="Cas1_AcylTrans_dom"/>
</dbReference>
<feature type="transmembrane region" description="Helical" evidence="8">
    <location>
        <begin position="543"/>
        <end position="567"/>
    </location>
</feature>
<feature type="transmembrane region" description="Helical" evidence="8">
    <location>
        <begin position="391"/>
        <end position="407"/>
    </location>
</feature>
<feature type="transmembrane region" description="Helical" evidence="8">
    <location>
        <begin position="666"/>
        <end position="684"/>
    </location>
</feature>
<name>S3CPK9_GLAL2</name>
<comment type="subcellular location">
    <subcellularLocation>
        <location evidence="1">Membrane</location>
        <topology evidence="1">Multi-pass membrane protein</topology>
    </subcellularLocation>
</comment>
<dbReference type="eggNOG" id="KOG1699">
    <property type="taxonomic scope" value="Eukaryota"/>
</dbReference>
<dbReference type="AlphaFoldDB" id="S3CPK9"/>
<protein>
    <recommendedName>
        <fullName evidence="9">Cas1p 10 TM acyl transferase domain-containing protein</fullName>
    </recommendedName>
</protein>
<dbReference type="GeneID" id="19463476"/>
<dbReference type="GO" id="GO:0005975">
    <property type="term" value="P:carbohydrate metabolic process"/>
    <property type="evidence" value="ECO:0007669"/>
    <property type="project" value="UniProtKB-ARBA"/>
</dbReference>
<keyword evidence="11" id="KW-1185">Reference proteome</keyword>
<dbReference type="Pfam" id="PF07779">
    <property type="entry name" value="Cas1_AcylT"/>
    <property type="match status" value="1"/>
</dbReference>
<evidence type="ECO:0000256" key="7">
    <source>
        <dbReference type="ARBA" id="ARBA00023180"/>
    </source>
</evidence>
<dbReference type="EMBL" id="KE145369">
    <property type="protein sequence ID" value="EPE27630.1"/>
    <property type="molecule type" value="Genomic_DNA"/>
</dbReference>
<evidence type="ECO:0000256" key="2">
    <source>
        <dbReference type="ARBA" id="ARBA00010666"/>
    </source>
</evidence>
<organism evidence="10 11">
    <name type="scientific">Glarea lozoyensis (strain ATCC 20868 / MF5171)</name>
    <dbReference type="NCBI Taxonomy" id="1116229"/>
    <lineage>
        <taxon>Eukaryota</taxon>
        <taxon>Fungi</taxon>
        <taxon>Dikarya</taxon>
        <taxon>Ascomycota</taxon>
        <taxon>Pezizomycotina</taxon>
        <taxon>Leotiomycetes</taxon>
        <taxon>Helotiales</taxon>
        <taxon>Helotiaceae</taxon>
        <taxon>Glarea</taxon>
    </lineage>
</organism>
<dbReference type="KEGG" id="glz:GLAREA_04421"/>
<keyword evidence="5 8" id="KW-1133">Transmembrane helix</keyword>
<evidence type="ECO:0000256" key="8">
    <source>
        <dbReference type="SAM" id="Phobius"/>
    </source>
</evidence>
<feature type="transmembrane region" description="Helical" evidence="8">
    <location>
        <begin position="320"/>
        <end position="339"/>
    </location>
</feature>
<evidence type="ECO:0000256" key="6">
    <source>
        <dbReference type="ARBA" id="ARBA00023136"/>
    </source>
</evidence>
<proteinExistence type="inferred from homology"/>
<keyword evidence="6 8" id="KW-0472">Membrane</keyword>
<keyword evidence="3" id="KW-0808">Transferase</keyword>
<dbReference type="PANTHER" id="PTHR13533:SF1">
    <property type="entry name" value="N-ACETYLNEURAMINATE 9-O-ACETYLTRANSFERASE"/>
    <property type="match status" value="1"/>
</dbReference>
<evidence type="ECO:0000256" key="1">
    <source>
        <dbReference type="ARBA" id="ARBA00004141"/>
    </source>
</evidence>
<dbReference type="PANTHER" id="PTHR13533">
    <property type="entry name" value="N-ACETYLNEURAMINATE 9-O-ACETYLTRANSFERASE"/>
    <property type="match status" value="1"/>
</dbReference>
<evidence type="ECO:0000313" key="10">
    <source>
        <dbReference type="EMBL" id="EPE27630.1"/>
    </source>
</evidence>
<sequence>MSPTSRDHISDPFKCSALLNKGHWLDPSPRWASPTSFKNWQPPGCMLREYKRKDIQACFQSKRLVFVGDSTTRQVFWAVAQKLDREKADAGIADMLRVRDHRHMDLEFYAEGVMLQFVWDAWLNGTRLGEELKDFTAVGRKESVEDAKKGLKQSAGLILLGAPGLWYARHGEENYHKDFRDAIDAVIPYMDHSLNPSSPRSAFASREYSPNLLLLAPVQVPWYQDLSPSREETITPEKVDQMNDYLQQVSANSKADILWSYSLMTWNQPGAYEESGLHVVSNVAHRKADVLLNSRCNSDASMKHYPFDGTCCNNYVQAGFAQDVIIFVGMILLPALFLLRRKQPRRFSRLLPSIEVTGALSVFTLVLCYCFYADRTQIFEKAHRQFRSQEFVYGVAAVAVLSLLSIRKNDQTNIAIKEGSSTDPGSLAREQTEEWKGWMQAIILIYHYTHGSQHLWIYMIVRLLIASYLFMTGFGHTNYFLRKDDYSLGRVASVLLRLNLLSCLLPYTMRTDYVFYYFAPLVSFWFVIIYITLRIGRGLNSNIYFLIAKILLSMGLTTAFTMIPGILESLAFVLLKSCNISWDVTEWRFRVFLDMYIVYVGMIMAILFDYTRKLRAGRTPATYLEIIIQFTNRYQGLWRTGLTIVAAILLPLFWKINSVHTKKEDYNFWNPYLSFISVLSFMVLRNSHRLLRTYHSTLFAWLGRCSLETYVLQYHIWLAGDAKGLLGLGLFDPKIEMVVLTVLFLWVSWGVSGATQMLTSWIVDGGTEARGSRNGPGSPVELRLPYRRENDEEREEGKAKGTWRAQKGDGYQSLPLRLGVIGLGLWIANVTYR</sequence>
<feature type="domain" description="Cas1p 10 TM acyl transferase" evidence="9">
    <location>
        <begin position="306"/>
        <end position="764"/>
    </location>
</feature>
<evidence type="ECO:0000259" key="9">
    <source>
        <dbReference type="Pfam" id="PF07779"/>
    </source>
</evidence>
<accession>S3CPK9</accession>
<evidence type="ECO:0000256" key="4">
    <source>
        <dbReference type="ARBA" id="ARBA00022692"/>
    </source>
</evidence>
<dbReference type="Proteomes" id="UP000016922">
    <property type="component" value="Unassembled WGS sequence"/>
</dbReference>
<dbReference type="GO" id="GO:0016740">
    <property type="term" value="F:transferase activity"/>
    <property type="evidence" value="ECO:0007669"/>
    <property type="project" value="UniProtKB-KW"/>
</dbReference>
<gene>
    <name evidence="10" type="ORF">GLAREA_04421</name>
</gene>
<feature type="transmembrane region" description="Helical" evidence="8">
    <location>
        <begin position="636"/>
        <end position="654"/>
    </location>
</feature>
<feature type="transmembrane region" description="Helical" evidence="8">
    <location>
        <begin position="513"/>
        <end position="531"/>
    </location>
</feature>
<dbReference type="HOGENOM" id="CLU_008003_0_1_1"/>
<feature type="transmembrane region" description="Helical" evidence="8">
    <location>
        <begin position="737"/>
        <end position="763"/>
    </location>
</feature>
<evidence type="ECO:0000256" key="5">
    <source>
        <dbReference type="ARBA" id="ARBA00022989"/>
    </source>
</evidence>
<evidence type="ECO:0000256" key="3">
    <source>
        <dbReference type="ARBA" id="ARBA00022679"/>
    </source>
</evidence>
<reference evidence="10 11" key="1">
    <citation type="journal article" date="2013" name="BMC Genomics">
        <title>Genomics-driven discovery of the pneumocandin biosynthetic gene cluster in the fungus Glarea lozoyensis.</title>
        <authorList>
            <person name="Chen L."/>
            <person name="Yue Q."/>
            <person name="Zhang X."/>
            <person name="Xiang M."/>
            <person name="Wang C."/>
            <person name="Li S."/>
            <person name="Che Y."/>
            <person name="Ortiz-Lopez F.J."/>
            <person name="Bills G.F."/>
            <person name="Liu X."/>
            <person name="An Z."/>
        </authorList>
    </citation>
    <scope>NUCLEOTIDE SEQUENCE [LARGE SCALE GENOMIC DNA]</scope>
    <source>
        <strain evidence="11">ATCC 20868 / MF5171</strain>
    </source>
</reference>
<dbReference type="GO" id="GO:0016020">
    <property type="term" value="C:membrane"/>
    <property type="evidence" value="ECO:0007669"/>
    <property type="project" value="UniProtKB-SubCell"/>
</dbReference>
<feature type="transmembrane region" description="Helical" evidence="8">
    <location>
        <begin position="455"/>
        <end position="475"/>
    </location>
</feature>
<evidence type="ECO:0000313" key="11">
    <source>
        <dbReference type="Proteomes" id="UP000016922"/>
    </source>
</evidence>